<dbReference type="Gene3D" id="3.30.565.10">
    <property type="entry name" value="Histidine kinase-like ATPase, C-terminal domain"/>
    <property type="match status" value="1"/>
</dbReference>
<dbReference type="Pfam" id="PF00072">
    <property type="entry name" value="Response_reg"/>
    <property type="match status" value="2"/>
</dbReference>
<evidence type="ECO:0000256" key="4">
    <source>
        <dbReference type="ARBA" id="ARBA00022475"/>
    </source>
</evidence>
<accession>A0A2U9SDT0</accession>
<dbReference type="CDD" id="cd00130">
    <property type="entry name" value="PAS"/>
    <property type="match status" value="1"/>
</dbReference>
<dbReference type="CDD" id="cd00082">
    <property type="entry name" value="HisKA"/>
    <property type="match status" value="1"/>
</dbReference>
<keyword evidence="9" id="KW-0418">Kinase</keyword>
<dbReference type="PROSITE" id="PS50113">
    <property type="entry name" value="PAC"/>
    <property type="match status" value="1"/>
</dbReference>
<keyword evidence="12" id="KW-0902">Two-component regulatory system</keyword>
<dbReference type="PROSITE" id="PS50109">
    <property type="entry name" value="HIS_KIN"/>
    <property type="match status" value="1"/>
</dbReference>
<dbReference type="InterPro" id="IPR003661">
    <property type="entry name" value="HisK_dim/P_dom"/>
</dbReference>
<feature type="transmembrane region" description="Helical" evidence="18">
    <location>
        <begin position="60"/>
        <end position="87"/>
    </location>
</feature>
<dbReference type="CDD" id="cd17546">
    <property type="entry name" value="REC_hyHK_CKI1_RcsC-like"/>
    <property type="match status" value="2"/>
</dbReference>
<evidence type="ECO:0000256" key="6">
    <source>
        <dbReference type="ARBA" id="ARBA00022679"/>
    </source>
</evidence>
<evidence type="ECO:0000256" key="15">
    <source>
        <dbReference type="ARBA" id="ARBA00070616"/>
    </source>
</evidence>
<dbReference type="InterPro" id="IPR011006">
    <property type="entry name" value="CheY-like_superfamily"/>
</dbReference>
<keyword evidence="5 17" id="KW-0597">Phosphoprotein</keyword>
<dbReference type="SMART" id="SM00091">
    <property type="entry name" value="PAS"/>
    <property type="match status" value="1"/>
</dbReference>
<dbReference type="InterPro" id="IPR005330">
    <property type="entry name" value="MHYT_dom"/>
</dbReference>
<evidence type="ECO:0000256" key="3">
    <source>
        <dbReference type="ARBA" id="ARBA00012438"/>
    </source>
</evidence>
<dbReference type="Pfam" id="PF03707">
    <property type="entry name" value="MHYT"/>
    <property type="match status" value="2"/>
</dbReference>
<dbReference type="AlphaFoldDB" id="A0A2U9SDT0"/>
<comment type="catalytic activity">
    <reaction evidence="1">
        <text>ATP + protein L-histidine = ADP + protein N-phospho-L-histidine.</text>
        <dbReference type="EC" id="2.7.13.3"/>
    </reaction>
</comment>
<name>A0A2U9SDT0_9PROT</name>
<feature type="modified residue" description="4-aspartylphosphate" evidence="17">
    <location>
        <position position="730"/>
    </location>
</feature>
<feature type="transmembrane region" description="Helical" evidence="18">
    <location>
        <begin position="27"/>
        <end position="48"/>
    </location>
</feature>
<dbReference type="EMBL" id="CP029832">
    <property type="protein sequence ID" value="AWU96967.1"/>
    <property type="molecule type" value="Genomic_DNA"/>
</dbReference>
<keyword evidence="7 18" id="KW-0812">Transmembrane</keyword>
<feature type="modified residue" description="4-aspartylphosphate" evidence="17">
    <location>
        <position position="876"/>
    </location>
</feature>
<dbReference type="FunFam" id="3.30.450.20:FF:000060">
    <property type="entry name" value="Sensor protein FixL"/>
    <property type="match status" value="1"/>
</dbReference>
<dbReference type="InterPro" id="IPR035965">
    <property type="entry name" value="PAS-like_dom_sf"/>
</dbReference>
<dbReference type="EC" id="2.7.13.3" evidence="3"/>
<dbReference type="GO" id="GO:0005886">
    <property type="term" value="C:plasma membrane"/>
    <property type="evidence" value="ECO:0007669"/>
    <property type="project" value="UniProtKB-SubCell"/>
</dbReference>
<keyword evidence="13 18" id="KW-0472">Membrane</keyword>
<dbReference type="Gene3D" id="1.20.120.160">
    <property type="entry name" value="HPT domain"/>
    <property type="match status" value="1"/>
</dbReference>
<evidence type="ECO:0000256" key="13">
    <source>
        <dbReference type="ARBA" id="ARBA00023136"/>
    </source>
</evidence>
<dbReference type="PROSITE" id="PS50894">
    <property type="entry name" value="HPT"/>
    <property type="match status" value="1"/>
</dbReference>
<proteinExistence type="predicted"/>
<dbReference type="PANTHER" id="PTHR45339">
    <property type="entry name" value="HYBRID SIGNAL TRANSDUCTION HISTIDINE KINASE J"/>
    <property type="match status" value="1"/>
</dbReference>
<feature type="domain" description="PAC" evidence="23">
    <location>
        <begin position="363"/>
        <end position="413"/>
    </location>
</feature>
<dbReference type="SMART" id="SM00448">
    <property type="entry name" value="REC"/>
    <property type="match status" value="2"/>
</dbReference>
<evidence type="ECO:0000256" key="2">
    <source>
        <dbReference type="ARBA" id="ARBA00004651"/>
    </source>
</evidence>
<feature type="transmembrane region" description="Helical" evidence="18">
    <location>
        <begin position="93"/>
        <end position="115"/>
    </location>
</feature>
<evidence type="ECO:0000259" key="25">
    <source>
        <dbReference type="PROSITE" id="PS50924"/>
    </source>
</evidence>
<dbReference type="InterPro" id="IPR013767">
    <property type="entry name" value="PAS_fold"/>
</dbReference>
<dbReference type="Gene3D" id="3.30.450.20">
    <property type="entry name" value="PAS domain"/>
    <property type="match status" value="1"/>
</dbReference>
<feature type="domain" description="Response regulatory" evidence="21">
    <location>
        <begin position="676"/>
        <end position="802"/>
    </location>
</feature>
<evidence type="ECO:0000256" key="7">
    <source>
        <dbReference type="ARBA" id="ARBA00022692"/>
    </source>
</evidence>
<dbReference type="OrthoDB" id="9801651at2"/>
<dbReference type="Gene3D" id="3.40.50.2300">
    <property type="match status" value="2"/>
</dbReference>
<feature type="domain" description="HPt" evidence="24">
    <location>
        <begin position="995"/>
        <end position="1093"/>
    </location>
</feature>
<keyword evidence="11 18" id="KW-1133">Transmembrane helix</keyword>
<feature type="domain" description="Response regulatory" evidence="21">
    <location>
        <begin position="827"/>
        <end position="943"/>
    </location>
</feature>
<evidence type="ECO:0000259" key="23">
    <source>
        <dbReference type="PROSITE" id="PS50113"/>
    </source>
</evidence>
<dbReference type="InterPro" id="IPR000014">
    <property type="entry name" value="PAS"/>
</dbReference>
<evidence type="ECO:0000256" key="8">
    <source>
        <dbReference type="ARBA" id="ARBA00022741"/>
    </source>
</evidence>
<dbReference type="InterPro" id="IPR001789">
    <property type="entry name" value="Sig_transdc_resp-reg_receiver"/>
</dbReference>
<dbReference type="Pfam" id="PF02518">
    <property type="entry name" value="HATPase_c"/>
    <property type="match status" value="1"/>
</dbReference>
<evidence type="ECO:0000256" key="12">
    <source>
        <dbReference type="ARBA" id="ARBA00023012"/>
    </source>
</evidence>
<feature type="domain" description="PAS" evidence="22">
    <location>
        <begin position="286"/>
        <end position="356"/>
    </location>
</feature>
<feature type="domain" description="Histidine kinase" evidence="20">
    <location>
        <begin position="431"/>
        <end position="656"/>
    </location>
</feature>
<dbReference type="SUPFAM" id="SSF52172">
    <property type="entry name" value="CheY-like"/>
    <property type="match status" value="2"/>
</dbReference>
<dbReference type="Pfam" id="PF00512">
    <property type="entry name" value="HisKA"/>
    <property type="match status" value="1"/>
</dbReference>
<dbReference type="PRINTS" id="PR00344">
    <property type="entry name" value="BCTRLSENSOR"/>
</dbReference>
<evidence type="ECO:0000259" key="20">
    <source>
        <dbReference type="PROSITE" id="PS50109"/>
    </source>
</evidence>
<dbReference type="InterPro" id="IPR005467">
    <property type="entry name" value="His_kinase_dom"/>
</dbReference>
<feature type="modified residue" description="Phosphohistidine" evidence="16">
    <location>
        <position position="1034"/>
    </location>
</feature>
<dbReference type="SMART" id="SM00387">
    <property type="entry name" value="HATPase_c"/>
    <property type="match status" value="1"/>
</dbReference>
<dbReference type="InterPro" id="IPR008207">
    <property type="entry name" value="Sig_transdc_His_kin_Hpt_dom"/>
</dbReference>
<feature type="transmembrane region" description="Helical" evidence="18">
    <location>
        <begin position="191"/>
        <end position="212"/>
    </location>
</feature>
<feature type="transmembrane region" description="Helical" evidence="18">
    <location>
        <begin position="161"/>
        <end position="179"/>
    </location>
</feature>
<keyword evidence="8" id="KW-0547">Nucleotide-binding</keyword>
<feature type="transmembrane region" description="Helical" evidence="18">
    <location>
        <begin position="127"/>
        <end position="149"/>
    </location>
</feature>
<evidence type="ECO:0000256" key="14">
    <source>
        <dbReference type="ARBA" id="ARBA00059827"/>
    </source>
</evidence>
<comment type="subcellular location">
    <subcellularLocation>
        <location evidence="2">Cell membrane</location>
        <topology evidence="2">Multi-pass membrane protein</topology>
    </subcellularLocation>
</comment>
<comment type="function">
    <text evidence="14">Putative oxygen sensor; modulates the activity of FixJ, a transcriptional activator of nitrogen fixation fixK gene. FixL probably acts as a kinase that phosphorylates FixJ.</text>
</comment>
<dbReference type="InterPro" id="IPR036890">
    <property type="entry name" value="HATPase_C_sf"/>
</dbReference>
<dbReference type="GO" id="GO:0006355">
    <property type="term" value="P:regulation of DNA-templated transcription"/>
    <property type="evidence" value="ECO:0007669"/>
    <property type="project" value="InterPro"/>
</dbReference>
<dbReference type="Proteomes" id="UP000249605">
    <property type="component" value="Plasmid unnamed2"/>
</dbReference>
<dbReference type="SUPFAM" id="SSF55874">
    <property type="entry name" value="ATPase domain of HSP90 chaperone/DNA topoisomerase II/histidine kinase"/>
    <property type="match status" value="1"/>
</dbReference>
<dbReference type="InterPro" id="IPR036641">
    <property type="entry name" value="HPT_dom_sf"/>
</dbReference>
<dbReference type="GO" id="GO:0000155">
    <property type="term" value="F:phosphorelay sensor kinase activity"/>
    <property type="evidence" value="ECO:0007669"/>
    <property type="project" value="InterPro"/>
</dbReference>
<reference evidence="26 27" key="1">
    <citation type="submission" date="2018-06" db="EMBL/GenBank/DDBJ databases">
        <title>Complete genome sequencing of Azospirillum sp. M2T2B2.</title>
        <authorList>
            <person name="Heo J."/>
            <person name="Kim S.-J."/>
            <person name="Kwon S.-W."/>
            <person name="Anandham R."/>
        </authorList>
    </citation>
    <scope>NUCLEOTIDE SEQUENCE [LARGE SCALE GENOMIC DNA]</scope>
    <source>
        <strain evidence="26 27">M2T2B2</strain>
        <plasmid evidence="26 27">unnamed2</plasmid>
    </source>
</reference>
<dbReference type="PROSITE" id="PS50924">
    <property type="entry name" value="MHYT"/>
    <property type="match status" value="1"/>
</dbReference>
<protein>
    <recommendedName>
        <fullName evidence="15">Sensor protein FixL</fullName>
        <ecNumber evidence="3">2.7.13.3</ecNumber>
    </recommendedName>
</protein>
<geneLocation type="plasmid" evidence="26 27">
    <name>unnamed2</name>
</geneLocation>
<dbReference type="SUPFAM" id="SSF47226">
    <property type="entry name" value="Histidine-containing phosphotransfer domain, HPT domain"/>
    <property type="match status" value="1"/>
</dbReference>
<evidence type="ECO:0000313" key="27">
    <source>
        <dbReference type="Proteomes" id="UP000249605"/>
    </source>
</evidence>
<dbReference type="GO" id="GO:0005524">
    <property type="term" value="F:ATP binding"/>
    <property type="evidence" value="ECO:0007669"/>
    <property type="project" value="UniProtKB-KW"/>
</dbReference>
<dbReference type="Pfam" id="PF00989">
    <property type="entry name" value="PAS"/>
    <property type="match status" value="1"/>
</dbReference>
<evidence type="ECO:0000259" key="22">
    <source>
        <dbReference type="PROSITE" id="PS50112"/>
    </source>
</evidence>
<evidence type="ECO:0000256" key="16">
    <source>
        <dbReference type="PROSITE-ProRule" id="PRU00110"/>
    </source>
</evidence>
<evidence type="ECO:0000256" key="18">
    <source>
        <dbReference type="PROSITE-ProRule" id="PRU00244"/>
    </source>
</evidence>
<evidence type="ECO:0000313" key="26">
    <source>
        <dbReference type="EMBL" id="AWU96967.1"/>
    </source>
</evidence>
<keyword evidence="27" id="KW-1185">Reference proteome</keyword>
<dbReference type="PROSITE" id="PS50112">
    <property type="entry name" value="PAS"/>
    <property type="match status" value="1"/>
</dbReference>
<evidence type="ECO:0000256" key="11">
    <source>
        <dbReference type="ARBA" id="ARBA00022989"/>
    </source>
</evidence>
<evidence type="ECO:0000259" key="21">
    <source>
        <dbReference type="PROSITE" id="PS50110"/>
    </source>
</evidence>
<feature type="domain" description="MHYT" evidence="25">
    <location>
        <begin position="25"/>
        <end position="221"/>
    </location>
</feature>
<dbReference type="KEGG" id="azm:DM194_22205"/>
<feature type="region of interest" description="Disordered" evidence="19">
    <location>
        <begin position="1096"/>
        <end position="1122"/>
    </location>
</feature>
<evidence type="ECO:0000256" key="5">
    <source>
        <dbReference type="ARBA" id="ARBA00022553"/>
    </source>
</evidence>
<dbReference type="FunFam" id="3.30.565.10:FF:000010">
    <property type="entry name" value="Sensor histidine kinase RcsC"/>
    <property type="match status" value="1"/>
</dbReference>
<dbReference type="SUPFAM" id="SSF47384">
    <property type="entry name" value="Homodimeric domain of signal transducing histidine kinase"/>
    <property type="match status" value="1"/>
</dbReference>
<evidence type="ECO:0000256" key="9">
    <source>
        <dbReference type="ARBA" id="ARBA00022777"/>
    </source>
</evidence>
<dbReference type="InterPro" id="IPR000700">
    <property type="entry name" value="PAS-assoc_C"/>
</dbReference>
<evidence type="ECO:0000259" key="24">
    <source>
        <dbReference type="PROSITE" id="PS50894"/>
    </source>
</evidence>
<evidence type="ECO:0000256" key="19">
    <source>
        <dbReference type="SAM" id="MobiDB-lite"/>
    </source>
</evidence>
<dbReference type="SUPFAM" id="SSF55785">
    <property type="entry name" value="PYP-like sensor domain (PAS domain)"/>
    <property type="match status" value="1"/>
</dbReference>
<keyword evidence="6" id="KW-0808">Transferase</keyword>
<gene>
    <name evidence="26" type="ORF">DM194_22205</name>
</gene>
<organism evidence="26 27">
    <name type="scientific">Azospirillum ramasamyi</name>
    <dbReference type="NCBI Taxonomy" id="682998"/>
    <lineage>
        <taxon>Bacteria</taxon>
        <taxon>Pseudomonadati</taxon>
        <taxon>Pseudomonadota</taxon>
        <taxon>Alphaproteobacteria</taxon>
        <taxon>Rhodospirillales</taxon>
        <taxon>Azospirillaceae</taxon>
        <taxon>Azospirillum</taxon>
    </lineage>
</organism>
<dbReference type="NCBIfam" id="TIGR00229">
    <property type="entry name" value="sensory_box"/>
    <property type="match status" value="1"/>
</dbReference>
<dbReference type="InterPro" id="IPR003594">
    <property type="entry name" value="HATPase_dom"/>
</dbReference>
<dbReference type="InterPro" id="IPR036097">
    <property type="entry name" value="HisK_dim/P_sf"/>
</dbReference>
<dbReference type="PANTHER" id="PTHR45339:SF1">
    <property type="entry name" value="HYBRID SIGNAL TRANSDUCTION HISTIDINE KINASE J"/>
    <property type="match status" value="1"/>
</dbReference>
<sequence length="1197" mass="125810">MIMWLDSLFRPAAPGPLDAVLVGSYNLWLVGLSFLVAALASLAALMIAQRLPTATPLARTVWLAAGSASMGGGIWAMHFIGMLAFALPCGVNYSAGLTVLSLLPGMMASGVALRVMGRTDEIGPKRLALSAVLMGAGIGAMHYTGMAAMDIDAMLRYDARLVVLSVVVAVVLAFVSLSIRRLTCRAKAAGGRLLAMSAAAAVMGGAITGMHYTAMHAAVFFPAEQPDALVPTLPPTTLALLVVVFAVSLATATMAAAVAGRQVETAQALREEIARRAALERDAKAGEARLQAIFDTVVDGIITINERGTIMRWSPAAARIFGYSAEETVGNNVSLLMPEPHHSAHDGYLRHFLDTGEAKIIGIGRETVGRRKCGELFPLELSISQVRLGEEMLFTGIVRDVTERKRVQRKLEEAVRGADAANRAKSAFIANVSHEVRTPLNAIIGMAHILMRSGMERSQHDQAAKILNAGRSLLSIINDILDFSKVEAGQLTIETIELDLERVLQDVADMVVEKAAAKGLELVVDIGADVPLRLVGDPLRLGQILLNYVSNAVKFTQSGEIKVTVRRGDGAGAEAEGCVRLHFAVSDTGIGLSEEARDRLFQPFQQADASTTRRFGGTGLGLVISKRLAEMMGGSVGVESRPGEGSTFWFTAVLGVAASAAQDRKAATPVGLRGRRALVVEDNDSTRTVICDMLHSMTFDVQGAAGGTEAVAATRAALAAGKPFDIVFVDWRMPGMDGIDAVRAIRALHARDPASAADPAFVLVTAYGGAEIMHRAARAGVDEILVKPVNPSILLDAASRALGIVGADVVPPDAPDAAIGAQLAGLRILVAEDNPLNQDVARELLTSVGALPDIADNGAVALERLASQRYDLVLMDMQMPVMDGLTAVRLLRERPELTTLPVVAMTANAMANDRQACLDAGMNDHLSKPIDPDELYAMVALWAGRAAEVPDGSEGGSLEGAAPGARRAAAGVPPPFDAVGPEIDAAAGLHRVLNRPQLYRSLLDRFRAEQEDSDALIADALADGNLALAEITAHTAKGLSAQIGAGELAETAAALEAALRARETGTETDRLVTHYAQALRRALAAIDRAMPQQAASPAGSFSAATPGASSRMPAASDPLSPLNPVQEELLRRLDALLADDDADAHDLVRQEEEALRAVLGAEAYATLAATVGRFDFDQGLAVTRARLGAITSAAAST</sequence>
<keyword evidence="10" id="KW-0067">ATP-binding</keyword>
<keyword evidence="26" id="KW-0614">Plasmid</keyword>
<keyword evidence="4" id="KW-1003">Cell membrane</keyword>
<evidence type="ECO:0000256" key="1">
    <source>
        <dbReference type="ARBA" id="ARBA00000085"/>
    </source>
</evidence>
<dbReference type="PROSITE" id="PS50110">
    <property type="entry name" value="RESPONSE_REGULATORY"/>
    <property type="match status" value="2"/>
</dbReference>
<dbReference type="SMART" id="SM00388">
    <property type="entry name" value="HisKA"/>
    <property type="match status" value="1"/>
</dbReference>
<dbReference type="InterPro" id="IPR004358">
    <property type="entry name" value="Sig_transdc_His_kin-like_C"/>
</dbReference>
<dbReference type="CDD" id="cd16922">
    <property type="entry name" value="HATPase_EvgS-ArcB-TorS-like"/>
    <property type="match status" value="1"/>
</dbReference>
<dbReference type="Gene3D" id="1.10.287.130">
    <property type="match status" value="1"/>
</dbReference>
<evidence type="ECO:0000256" key="10">
    <source>
        <dbReference type="ARBA" id="ARBA00022840"/>
    </source>
</evidence>
<evidence type="ECO:0000256" key="17">
    <source>
        <dbReference type="PROSITE-ProRule" id="PRU00169"/>
    </source>
</evidence>